<dbReference type="AlphaFoldDB" id="I0WYS3"/>
<sequence>MVPEIFQTFWAGMAAGEFITGAAEAAGSYRKQGARWLA</sequence>
<accession>I0WYS3</accession>
<organism evidence="1 2">
    <name type="scientific">Rhodococcus opacus RKJ300 = JCM 13270</name>
    <dbReference type="NCBI Taxonomy" id="1165867"/>
    <lineage>
        <taxon>Bacteria</taxon>
        <taxon>Bacillati</taxon>
        <taxon>Actinomycetota</taxon>
        <taxon>Actinomycetes</taxon>
        <taxon>Mycobacteriales</taxon>
        <taxon>Nocardiaceae</taxon>
        <taxon>Rhodococcus</taxon>
    </lineage>
</organism>
<name>I0WYS3_RHOOP</name>
<reference evidence="1 2" key="1">
    <citation type="journal article" date="2012" name="J. Bacteriol.">
        <title>Draft genome sequence of the nitrophenol-degrading actinomycete Rhodococcus imtechensis RKJ300.</title>
        <authorList>
            <person name="Vikram S."/>
            <person name="Kumar S."/>
            <person name="Subramanian S."/>
            <person name="Raghava G.P."/>
        </authorList>
    </citation>
    <scope>NUCLEOTIDE SEQUENCE [LARGE SCALE GENOMIC DNA]</scope>
    <source>
        <strain evidence="1 2">RKJ300</strain>
    </source>
</reference>
<evidence type="ECO:0000313" key="2">
    <source>
        <dbReference type="Proteomes" id="UP000006447"/>
    </source>
</evidence>
<evidence type="ECO:0000313" key="1">
    <source>
        <dbReference type="EMBL" id="EID81539.1"/>
    </source>
</evidence>
<dbReference type="EMBL" id="AJJH01000014">
    <property type="protein sequence ID" value="EID81539.1"/>
    <property type="molecule type" value="Genomic_DNA"/>
</dbReference>
<proteinExistence type="predicted"/>
<protein>
    <submittedName>
        <fullName evidence="1">Transposase</fullName>
    </submittedName>
</protein>
<comment type="caution">
    <text evidence="1">The sequence shown here is derived from an EMBL/GenBank/DDBJ whole genome shotgun (WGS) entry which is preliminary data.</text>
</comment>
<dbReference type="Proteomes" id="UP000006447">
    <property type="component" value="Unassembled WGS sequence"/>
</dbReference>
<gene>
    <name evidence="1" type="ORF">W59_02211</name>
</gene>
<feature type="non-terminal residue" evidence="1">
    <location>
        <position position="38"/>
    </location>
</feature>